<name>A0A501WZL5_9RHOB</name>
<dbReference type="Proteomes" id="UP000319255">
    <property type="component" value="Unassembled WGS sequence"/>
</dbReference>
<dbReference type="AlphaFoldDB" id="A0A501WZL5"/>
<proteinExistence type="predicted"/>
<sequence length="248" mass="28106">MSEETDQPLPESPIEAARKVAEWMPRTLRIAHRTFISHGQFTAANALLLEVQEVEDARSFIRQHDFREVIHGYSHDSMCMAVVGLCSLLAKSDSRRSAGQGVVSLQEIYHRLKFPDEAEAFVDLWEEKQDPAFCAAFGGSRADAYAWINAFLAAWRKLDWNPGGSISRLQHLRHHGIAHLLEKPMAKSVTAEELRNLMESLGQMTEPLGRLNLDGGEWASMEISSDAHRRSLRYWRRAIPAEFLKAPE</sequence>
<evidence type="ECO:0008006" key="3">
    <source>
        <dbReference type="Google" id="ProtNLM"/>
    </source>
</evidence>
<keyword evidence="2" id="KW-1185">Reference proteome</keyword>
<protein>
    <recommendedName>
        <fullName evidence="3">HEPN AbiU2-like domain-containing protein</fullName>
    </recommendedName>
</protein>
<accession>A0A501WZL5</accession>
<reference evidence="1 2" key="1">
    <citation type="submission" date="2019-06" db="EMBL/GenBank/DDBJ databases">
        <title>A novel bacterium of genus Amaricoccus, isolated from marine sediment.</title>
        <authorList>
            <person name="Huang H."/>
            <person name="Mo K."/>
            <person name="Hu Y."/>
        </authorList>
    </citation>
    <scope>NUCLEOTIDE SEQUENCE [LARGE SCALE GENOMIC DNA]</scope>
    <source>
        <strain evidence="1 2">HB172011</strain>
    </source>
</reference>
<organism evidence="1 2">
    <name type="scientific">Amaricoccus solimangrovi</name>
    <dbReference type="NCBI Taxonomy" id="2589815"/>
    <lineage>
        <taxon>Bacteria</taxon>
        <taxon>Pseudomonadati</taxon>
        <taxon>Pseudomonadota</taxon>
        <taxon>Alphaproteobacteria</taxon>
        <taxon>Rhodobacterales</taxon>
        <taxon>Paracoccaceae</taxon>
        <taxon>Amaricoccus</taxon>
    </lineage>
</organism>
<dbReference type="EMBL" id="VFRP01000002">
    <property type="protein sequence ID" value="TPE53217.1"/>
    <property type="molecule type" value="Genomic_DNA"/>
</dbReference>
<gene>
    <name evidence="1" type="ORF">FJM51_04145</name>
</gene>
<dbReference type="OrthoDB" id="8225529at2"/>
<dbReference type="RefSeq" id="WP_140452839.1">
    <property type="nucleotide sequence ID" value="NZ_VFRP01000002.1"/>
</dbReference>
<comment type="caution">
    <text evidence="1">The sequence shown here is derived from an EMBL/GenBank/DDBJ whole genome shotgun (WGS) entry which is preliminary data.</text>
</comment>
<evidence type="ECO:0000313" key="1">
    <source>
        <dbReference type="EMBL" id="TPE53217.1"/>
    </source>
</evidence>
<evidence type="ECO:0000313" key="2">
    <source>
        <dbReference type="Proteomes" id="UP000319255"/>
    </source>
</evidence>